<sequence length="621" mass="67978">MTDVQDTTIVSAAIYPPIGVCRVGNSPSEFYIGPEVNEPAPLPPGSYRDDSGRIKREAARFRIYGMNAAGQAVAELTADTADIEWQVALANQKSSWYEFQLAQDVPEAAQAAPSVKRNLAVADRDSLTIAPSPQSVSGTNHKGESTKFDDGTCFGQRVYLGELHTDDVGRLIVLGGHGKAASNDDSPAITFANNEGWYDDTSDGPVTATVTMEGVQLDVAPAWVICAPPNYGPQIKSVRTMWDLMRDTAVSAKMLDRPAKPSFQHDIRPIFERMTELQWVNAGFAAAFGFEGPFDFSSPEWLARLNDATDTGAETRRVLYNNFRVFDRDSKSPVPWPWLYGDAMNVPPADTPRQHTTLSDLQMGFLAQWVEGDFIADYDPDACPPASIDAVPVADQPDMLTRAAMEFCLADAFHPGCEMTWPMRQAGMYASAFRLKARDGAEPDYGQELTPIWDAPGGPVNGGQSPGSITRWMAVPWQTDTASCRSGYTKAYDPYVPTFWPARVPNEVVSAEAYSVITDTSASMQDRIAAFTNRADWLEPLGPDKYYQHQINHMIHHFDQMGIVEVHPGPEGSSDAFPATIQVSDQPQKTRLMAMAKGAAPQGRSDLSHIDKVQRLPVKGG</sequence>
<dbReference type="OrthoDB" id="336698at2"/>
<dbReference type="InterPro" id="IPR041173">
    <property type="entry name" value="LodA_C"/>
</dbReference>
<dbReference type="AlphaFoldDB" id="A0A2R8BGL2"/>
<feature type="domain" description="L-Lysine epsilon oxidase N-terminal" evidence="2">
    <location>
        <begin position="15"/>
        <end position="226"/>
    </location>
</feature>
<keyword evidence="4" id="KW-0560">Oxidoreductase</keyword>
<dbReference type="InterPro" id="IPR041168">
    <property type="entry name" value="LodA_N"/>
</dbReference>
<dbReference type="Pfam" id="PF17990">
    <property type="entry name" value="LodA_N"/>
    <property type="match status" value="1"/>
</dbReference>
<dbReference type="RefSeq" id="WP_108829178.1">
    <property type="nucleotide sequence ID" value="NZ_OMOR01000001.1"/>
</dbReference>
<dbReference type="EC" id="1.4.3.20" evidence="4"/>
<dbReference type="Pfam" id="PF18417">
    <property type="entry name" value="LodA_C"/>
    <property type="match status" value="1"/>
</dbReference>
<protein>
    <submittedName>
        <fullName evidence="4">L-lysine 6-oxidase</fullName>
        <ecNumber evidence="4">1.4.3.20</ecNumber>
    </submittedName>
</protein>
<evidence type="ECO:0000259" key="2">
    <source>
        <dbReference type="Pfam" id="PF17990"/>
    </source>
</evidence>
<feature type="region of interest" description="Disordered" evidence="1">
    <location>
        <begin position="126"/>
        <end position="146"/>
    </location>
</feature>
<feature type="domain" description="L-lysine epsilon oxidase C-terminal" evidence="3">
    <location>
        <begin position="350"/>
        <end position="500"/>
    </location>
</feature>
<evidence type="ECO:0000256" key="1">
    <source>
        <dbReference type="SAM" id="MobiDB-lite"/>
    </source>
</evidence>
<organism evidence="4 5">
    <name type="scientific">Ascidiaceihabitans donghaensis</name>
    <dbReference type="NCBI Taxonomy" id="1510460"/>
    <lineage>
        <taxon>Bacteria</taxon>
        <taxon>Pseudomonadati</taxon>
        <taxon>Pseudomonadota</taxon>
        <taxon>Alphaproteobacteria</taxon>
        <taxon>Rhodobacterales</taxon>
        <taxon>Paracoccaceae</taxon>
        <taxon>Ascidiaceihabitans</taxon>
    </lineage>
</organism>
<dbReference type="Proteomes" id="UP000244880">
    <property type="component" value="Unassembled WGS sequence"/>
</dbReference>
<evidence type="ECO:0000313" key="4">
    <source>
        <dbReference type="EMBL" id="SPH22201.1"/>
    </source>
</evidence>
<dbReference type="InterPro" id="IPR033798">
    <property type="entry name" value="LodA-like"/>
</dbReference>
<proteinExistence type="predicted"/>
<dbReference type="GO" id="GO:0033736">
    <property type="term" value="F:L-lysine 6-oxidase activity"/>
    <property type="evidence" value="ECO:0007669"/>
    <property type="project" value="UniProtKB-EC"/>
</dbReference>
<keyword evidence="5" id="KW-1185">Reference proteome</keyword>
<accession>A0A2R8BGL2</accession>
<dbReference type="EMBL" id="OMOR01000001">
    <property type="protein sequence ID" value="SPH22201.1"/>
    <property type="molecule type" value="Genomic_DNA"/>
</dbReference>
<feature type="compositionally biased region" description="Polar residues" evidence="1">
    <location>
        <begin position="129"/>
        <end position="140"/>
    </location>
</feature>
<dbReference type="CDD" id="cd14731">
    <property type="entry name" value="LodA_like_1"/>
    <property type="match status" value="1"/>
</dbReference>
<name>A0A2R8BGL2_9RHOB</name>
<gene>
    <name evidence="4" type="primary">lodA</name>
    <name evidence="4" type="ORF">ASD8599_02947</name>
</gene>
<evidence type="ECO:0000313" key="5">
    <source>
        <dbReference type="Proteomes" id="UP000244880"/>
    </source>
</evidence>
<reference evidence="4 5" key="1">
    <citation type="submission" date="2018-03" db="EMBL/GenBank/DDBJ databases">
        <authorList>
            <person name="Keele B.F."/>
        </authorList>
    </citation>
    <scope>NUCLEOTIDE SEQUENCE [LARGE SCALE GENOMIC DNA]</scope>
    <source>
        <strain evidence="4 5">CECT 8599</strain>
    </source>
</reference>
<evidence type="ECO:0000259" key="3">
    <source>
        <dbReference type="Pfam" id="PF18417"/>
    </source>
</evidence>